<proteinExistence type="predicted"/>
<dbReference type="EMBL" id="BSXS01005925">
    <property type="protein sequence ID" value="GME84906.1"/>
    <property type="molecule type" value="Genomic_DNA"/>
</dbReference>
<dbReference type="Proteomes" id="UP001165064">
    <property type="component" value="Unassembled WGS sequence"/>
</dbReference>
<protein>
    <submittedName>
        <fullName evidence="1">Unnamed protein product</fullName>
    </submittedName>
</protein>
<evidence type="ECO:0000313" key="1">
    <source>
        <dbReference type="EMBL" id="GME84906.1"/>
    </source>
</evidence>
<evidence type="ECO:0000313" key="2">
    <source>
        <dbReference type="Proteomes" id="UP001165064"/>
    </source>
</evidence>
<reference evidence="1" key="1">
    <citation type="submission" date="2023-04" db="EMBL/GenBank/DDBJ databases">
        <title>Ambrosiozyma monospora NBRC 10751.</title>
        <authorList>
            <person name="Ichikawa N."/>
            <person name="Sato H."/>
            <person name="Tonouchi N."/>
        </authorList>
    </citation>
    <scope>NUCLEOTIDE SEQUENCE</scope>
    <source>
        <strain evidence="1">NBRC 10751</strain>
    </source>
</reference>
<gene>
    <name evidence="1" type="ORF">Amon02_000719500</name>
</gene>
<sequence>MPLRWLNISTSTSTSHVTIVPHTTSMISSRIMPTNSIKRIPAIKVSKLFAVQSRNLSVIPPAQVATFFKNNEGKTIPVDASWYMPNVPINPFHEFMKQRLNSDSIFFDIEKIRDTTSPYPHMLPSKEAFEKEVSELGVKPDSSLLIYDQQGIFSACRAAWMFEIFGHDSDKINILNTYPSYLQSFSDPNLVMKMHDAGKKSNTELVTVPSPHPKSDYKADFQKHKVVTFDELKKLVTEDKIGSEYTLIDARGAARFTGEAPEPRAGLPSGHIKNAINLPFTELLTPNKQFLSYPTLSNVVKAKGIDESKPIIVSCGTGVTACVVRSALQIIGFNADNIAVYDGSWTEWAQRAPELVVTDV</sequence>
<comment type="caution">
    <text evidence="1">The sequence shown here is derived from an EMBL/GenBank/DDBJ whole genome shotgun (WGS) entry which is preliminary data.</text>
</comment>
<keyword evidence="2" id="KW-1185">Reference proteome</keyword>
<name>A0ACB5TBT4_AMBMO</name>
<organism evidence="1 2">
    <name type="scientific">Ambrosiozyma monospora</name>
    <name type="common">Yeast</name>
    <name type="synonym">Endomycopsis monosporus</name>
    <dbReference type="NCBI Taxonomy" id="43982"/>
    <lineage>
        <taxon>Eukaryota</taxon>
        <taxon>Fungi</taxon>
        <taxon>Dikarya</taxon>
        <taxon>Ascomycota</taxon>
        <taxon>Saccharomycotina</taxon>
        <taxon>Pichiomycetes</taxon>
        <taxon>Pichiales</taxon>
        <taxon>Pichiaceae</taxon>
        <taxon>Ambrosiozyma</taxon>
    </lineage>
</organism>
<accession>A0ACB5TBT4</accession>